<reference evidence="6 7" key="1">
    <citation type="submission" date="2021-12" db="EMBL/GenBank/DDBJ databases">
        <title>Discovery of the Pendulisporaceae a myxobacterial family with distinct sporulation behavior and unique specialized metabolism.</title>
        <authorList>
            <person name="Garcia R."/>
            <person name="Popoff A."/>
            <person name="Bader C.D."/>
            <person name="Loehr J."/>
            <person name="Walesch S."/>
            <person name="Walt C."/>
            <person name="Boldt J."/>
            <person name="Bunk B."/>
            <person name="Haeckl F.J.F.P.J."/>
            <person name="Gunesch A.P."/>
            <person name="Birkelbach J."/>
            <person name="Nuebel U."/>
            <person name="Pietschmann T."/>
            <person name="Bach T."/>
            <person name="Mueller R."/>
        </authorList>
    </citation>
    <scope>NUCLEOTIDE SEQUENCE [LARGE SCALE GENOMIC DNA]</scope>
    <source>
        <strain evidence="6 7">MSr11954</strain>
    </source>
</reference>
<keyword evidence="7" id="KW-1185">Reference proteome</keyword>
<dbReference type="Proteomes" id="UP001370348">
    <property type="component" value="Chromosome"/>
</dbReference>
<feature type="transmembrane region" description="Helical" evidence="5">
    <location>
        <begin position="6"/>
        <end position="23"/>
    </location>
</feature>
<proteinExistence type="predicted"/>
<keyword evidence="3 5" id="KW-1133">Transmembrane helix</keyword>
<dbReference type="InterPro" id="IPR039020">
    <property type="entry name" value="PaxB-like"/>
</dbReference>
<keyword evidence="4 5" id="KW-0472">Membrane</keyword>
<dbReference type="RefSeq" id="WP_394828955.1">
    <property type="nucleotide sequence ID" value="NZ_CP089984.1"/>
</dbReference>
<feature type="transmembrane region" description="Helical" evidence="5">
    <location>
        <begin position="124"/>
        <end position="145"/>
    </location>
</feature>
<evidence type="ECO:0000256" key="3">
    <source>
        <dbReference type="ARBA" id="ARBA00022989"/>
    </source>
</evidence>
<sequence>MLSDILTFITTVGWTGAYIVLIYRGFKDKTCGMPLPALALNITWEFTFSFLRPNAIPIQLVSNAVWFFLDLLILYTYLKYGRKEFSKIADPKWMVPWTLAAIATGFSVQHFSNLQFFDDQAHNMVENYCAFFINLIMSVAFVDMLARRRNTEGQSMIVAVGKCLGSLAAGIMNYTETHHALVVVLSIATLLFDVIYIVMLHGALRTERSPHAITPDHVRPLGADAAE</sequence>
<protein>
    <submittedName>
        <fullName evidence="6">Uncharacterized protein</fullName>
    </submittedName>
</protein>
<evidence type="ECO:0000256" key="1">
    <source>
        <dbReference type="ARBA" id="ARBA00004141"/>
    </source>
</evidence>
<accession>A0ABZ2M9Z0</accession>
<comment type="subcellular location">
    <subcellularLocation>
        <location evidence="1">Membrane</location>
        <topology evidence="1">Multi-pass membrane protein</topology>
    </subcellularLocation>
</comment>
<feature type="transmembrane region" description="Helical" evidence="5">
    <location>
        <begin position="64"/>
        <end position="81"/>
    </location>
</feature>
<dbReference type="Pfam" id="PF25129">
    <property type="entry name" value="Pyr4-TMTC"/>
    <property type="match status" value="1"/>
</dbReference>
<name>A0ABZ2M9Z0_9BACT</name>
<evidence type="ECO:0000256" key="4">
    <source>
        <dbReference type="ARBA" id="ARBA00023136"/>
    </source>
</evidence>
<dbReference type="EMBL" id="CP089984">
    <property type="protein sequence ID" value="WXB19335.1"/>
    <property type="molecule type" value="Genomic_DNA"/>
</dbReference>
<evidence type="ECO:0000313" key="6">
    <source>
        <dbReference type="EMBL" id="WXB19335.1"/>
    </source>
</evidence>
<dbReference type="PANTHER" id="PTHR42038:SF2">
    <property type="entry name" value="TERPENE CYCLASE AUSL"/>
    <property type="match status" value="1"/>
</dbReference>
<evidence type="ECO:0000313" key="7">
    <source>
        <dbReference type="Proteomes" id="UP001370348"/>
    </source>
</evidence>
<evidence type="ECO:0000256" key="2">
    <source>
        <dbReference type="ARBA" id="ARBA00022692"/>
    </source>
</evidence>
<organism evidence="6 7">
    <name type="scientific">Pendulispora albinea</name>
    <dbReference type="NCBI Taxonomy" id="2741071"/>
    <lineage>
        <taxon>Bacteria</taxon>
        <taxon>Pseudomonadati</taxon>
        <taxon>Myxococcota</taxon>
        <taxon>Myxococcia</taxon>
        <taxon>Myxococcales</taxon>
        <taxon>Sorangiineae</taxon>
        <taxon>Pendulisporaceae</taxon>
        <taxon>Pendulispora</taxon>
    </lineage>
</organism>
<feature type="transmembrane region" description="Helical" evidence="5">
    <location>
        <begin position="180"/>
        <end position="199"/>
    </location>
</feature>
<dbReference type="PANTHER" id="PTHR42038">
    <property type="match status" value="1"/>
</dbReference>
<evidence type="ECO:0000256" key="5">
    <source>
        <dbReference type="SAM" id="Phobius"/>
    </source>
</evidence>
<keyword evidence="2 5" id="KW-0812">Transmembrane</keyword>
<feature type="transmembrane region" description="Helical" evidence="5">
    <location>
        <begin position="93"/>
        <end position="112"/>
    </location>
</feature>
<gene>
    <name evidence="6" type="ORF">LZC94_19155</name>
</gene>